<sequence>MLLRPVRDSDEDAEAVRFVVDAALASPPAVRNGPDAFSPGFPPDSPGSPSGPRAPLPVPAERHLHHARHLARTDPEGCRLAEDAAGRPVGVVLSCRREGTWALSLLAVLPEAQGRGVGTELLRWAMAYGRGCLRGITRGSRHPAAARVQRRAGFDLHPTMRLSGTVSLARLAAPDGVVAEGGPGDRDLMDSVDRRLRGGAHGPDHEELLRHCRLLVTDDFTGSGYCYVREGRVETLAATTRRLAGRLLTAALGAVGEGRPVRIDHLTAEQQWALDVGLAAGLEPAPAGWLGLRGMRPPSPYIPSDAFP</sequence>
<proteinExistence type="predicted"/>
<dbReference type="InterPro" id="IPR016181">
    <property type="entry name" value="Acyl_CoA_acyltransferase"/>
</dbReference>
<dbReference type="Gene3D" id="3.40.630.30">
    <property type="match status" value="1"/>
</dbReference>
<dbReference type="Proteomes" id="UP001501638">
    <property type="component" value="Unassembled WGS sequence"/>
</dbReference>
<reference evidence="4" key="1">
    <citation type="journal article" date="2019" name="Int. J. Syst. Evol. Microbiol.">
        <title>The Global Catalogue of Microorganisms (GCM) 10K type strain sequencing project: providing services to taxonomists for standard genome sequencing and annotation.</title>
        <authorList>
            <consortium name="The Broad Institute Genomics Platform"/>
            <consortium name="The Broad Institute Genome Sequencing Center for Infectious Disease"/>
            <person name="Wu L."/>
            <person name="Ma J."/>
        </authorList>
    </citation>
    <scope>NUCLEOTIDE SEQUENCE [LARGE SCALE GENOMIC DNA]</scope>
    <source>
        <strain evidence="4">JCM 6305</strain>
    </source>
</reference>
<evidence type="ECO:0000313" key="4">
    <source>
        <dbReference type="Proteomes" id="UP001501638"/>
    </source>
</evidence>
<gene>
    <name evidence="3" type="ORF">GCM10010405_28830</name>
</gene>
<dbReference type="InterPro" id="IPR000182">
    <property type="entry name" value="GNAT_dom"/>
</dbReference>
<dbReference type="EMBL" id="BAAASZ010000020">
    <property type="protein sequence ID" value="GAA2443526.1"/>
    <property type="molecule type" value="Genomic_DNA"/>
</dbReference>
<name>A0ABP5X659_9ACTN</name>
<dbReference type="Pfam" id="PF00583">
    <property type="entry name" value="Acetyltransf_1"/>
    <property type="match status" value="1"/>
</dbReference>
<dbReference type="PROSITE" id="PS51186">
    <property type="entry name" value="GNAT"/>
    <property type="match status" value="1"/>
</dbReference>
<dbReference type="CDD" id="cd04301">
    <property type="entry name" value="NAT_SF"/>
    <property type="match status" value="1"/>
</dbReference>
<evidence type="ECO:0000256" key="1">
    <source>
        <dbReference type="SAM" id="MobiDB-lite"/>
    </source>
</evidence>
<dbReference type="RefSeq" id="WP_344322724.1">
    <property type="nucleotide sequence ID" value="NZ_BAAASZ010000020.1"/>
</dbReference>
<feature type="domain" description="N-acetyltransferase" evidence="2">
    <location>
        <begin position="1"/>
        <end position="173"/>
    </location>
</feature>
<evidence type="ECO:0000259" key="2">
    <source>
        <dbReference type="PROSITE" id="PS51186"/>
    </source>
</evidence>
<feature type="region of interest" description="Disordered" evidence="1">
    <location>
        <begin position="27"/>
        <end position="58"/>
    </location>
</feature>
<accession>A0ABP5X659</accession>
<dbReference type="SUPFAM" id="SSF55729">
    <property type="entry name" value="Acyl-CoA N-acyltransferases (Nat)"/>
    <property type="match status" value="1"/>
</dbReference>
<keyword evidence="4" id="KW-1185">Reference proteome</keyword>
<evidence type="ECO:0000313" key="3">
    <source>
        <dbReference type="EMBL" id="GAA2443526.1"/>
    </source>
</evidence>
<protein>
    <recommendedName>
        <fullName evidence="2">N-acetyltransferase domain-containing protein</fullName>
    </recommendedName>
</protein>
<comment type="caution">
    <text evidence="3">The sequence shown here is derived from an EMBL/GenBank/DDBJ whole genome shotgun (WGS) entry which is preliminary data.</text>
</comment>
<organism evidence="3 4">
    <name type="scientific">Streptomyces macrosporus</name>
    <dbReference type="NCBI Taxonomy" id="44032"/>
    <lineage>
        <taxon>Bacteria</taxon>
        <taxon>Bacillati</taxon>
        <taxon>Actinomycetota</taxon>
        <taxon>Actinomycetes</taxon>
        <taxon>Kitasatosporales</taxon>
        <taxon>Streptomycetaceae</taxon>
        <taxon>Streptomyces</taxon>
    </lineage>
</organism>